<dbReference type="InterPro" id="IPR037069">
    <property type="entry name" value="AcylCoA_DH/ox_N_sf"/>
</dbReference>
<evidence type="ECO:0000256" key="1">
    <source>
        <dbReference type="ARBA" id="ARBA00001974"/>
    </source>
</evidence>
<dbReference type="InterPro" id="IPR006089">
    <property type="entry name" value="Acyl-CoA_DH_CS"/>
</dbReference>
<proteinExistence type="inferred from homology"/>
<evidence type="ECO:0000256" key="2">
    <source>
        <dbReference type="ARBA" id="ARBA00009347"/>
    </source>
</evidence>
<dbReference type="RefSeq" id="WP_211341906.1">
    <property type="nucleotide sequence ID" value="NZ_CP103866.1"/>
</dbReference>
<keyword evidence="3 5" id="KW-0285">Flavoprotein</keyword>
<keyword evidence="4 5" id="KW-0274">FAD</keyword>
<evidence type="ECO:0000259" key="6">
    <source>
        <dbReference type="Pfam" id="PF00441"/>
    </source>
</evidence>
<name>A0ABY5U3J4_LACSH</name>
<dbReference type="Gene3D" id="1.10.540.10">
    <property type="entry name" value="Acyl-CoA dehydrogenase/oxidase, N-terminal domain"/>
    <property type="match status" value="1"/>
</dbReference>
<comment type="cofactor">
    <cofactor evidence="1 5">
        <name>FAD</name>
        <dbReference type="ChEBI" id="CHEBI:57692"/>
    </cofactor>
</comment>
<evidence type="ECO:0000256" key="5">
    <source>
        <dbReference type="RuleBase" id="RU362125"/>
    </source>
</evidence>
<evidence type="ECO:0000313" key="10">
    <source>
        <dbReference type="EMBL" id="UWE03215.1"/>
    </source>
</evidence>
<dbReference type="InterPro" id="IPR046373">
    <property type="entry name" value="Acyl-CoA_Oxase/DH_mid-dom_sf"/>
</dbReference>
<accession>A0ABY5U3J4</accession>
<evidence type="ECO:0000256" key="4">
    <source>
        <dbReference type="ARBA" id="ARBA00022827"/>
    </source>
</evidence>
<dbReference type="InterPro" id="IPR036250">
    <property type="entry name" value="AcylCo_DH-like_C"/>
</dbReference>
<dbReference type="Pfam" id="PF02771">
    <property type="entry name" value="Acyl-CoA_dh_N"/>
    <property type="match status" value="1"/>
</dbReference>
<dbReference type="InterPro" id="IPR009075">
    <property type="entry name" value="AcylCo_DH/oxidase_C"/>
</dbReference>
<evidence type="ECO:0000259" key="7">
    <source>
        <dbReference type="Pfam" id="PF02770"/>
    </source>
</evidence>
<keyword evidence="5" id="KW-0560">Oxidoreductase</keyword>
<dbReference type="PANTHER" id="PTHR43884:SF12">
    <property type="entry name" value="ISOVALERYL-COA DEHYDROGENASE, MITOCHONDRIAL-RELATED"/>
    <property type="match status" value="1"/>
</dbReference>
<dbReference type="EMBL" id="CP103866">
    <property type="protein sequence ID" value="UWE03215.1"/>
    <property type="molecule type" value="Genomic_DNA"/>
</dbReference>
<dbReference type="Pfam" id="PF02770">
    <property type="entry name" value="Acyl-CoA_dh_M"/>
    <property type="match status" value="1"/>
</dbReference>
<feature type="domain" description="Acyl-CoA dehydrogenase/oxidase C-terminal" evidence="6">
    <location>
        <begin position="252"/>
        <end position="414"/>
    </location>
</feature>
<evidence type="ECO:0000259" key="9">
    <source>
        <dbReference type="Pfam" id="PF21263"/>
    </source>
</evidence>
<dbReference type="InterPro" id="IPR009100">
    <property type="entry name" value="AcylCoA_DH/oxidase_NM_dom_sf"/>
</dbReference>
<comment type="similarity">
    <text evidence="2 5">Belongs to the acyl-CoA dehydrogenase family.</text>
</comment>
<dbReference type="Proteomes" id="UP001058650">
    <property type="component" value="Chromosome"/>
</dbReference>
<feature type="domain" description="Acyl-CoA dehydrogenase/oxidase N-terminal" evidence="8">
    <location>
        <begin position="31"/>
        <end position="143"/>
    </location>
</feature>
<dbReference type="Gene3D" id="2.40.110.10">
    <property type="entry name" value="Butyryl-CoA Dehydrogenase, subunit A, domain 2"/>
    <property type="match status" value="1"/>
</dbReference>
<reference evidence="10" key="1">
    <citation type="submission" date="2022-08" db="EMBL/GenBank/DDBJ databases">
        <title>The complete genome sequence of the thermophilic bacterium Laceyella sacchari FBKL4.010 reveals the basis for tetramethylpyrazine biosynthesis in Moutai-flavor Daqu.</title>
        <authorList>
            <person name="Li D."/>
            <person name="Huang W."/>
            <person name="Wang C."/>
            <person name="Qiu S."/>
        </authorList>
    </citation>
    <scope>NUCLEOTIDE SEQUENCE</scope>
    <source>
        <strain evidence="10">FBKL4.014</strain>
    </source>
</reference>
<evidence type="ECO:0000313" key="11">
    <source>
        <dbReference type="Proteomes" id="UP001058650"/>
    </source>
</evidence>
<protein>
    <submittedName>
        <fullName evidence="10">Acyl-CoA dehydrogenase family protein</fullName>
    </submittedName>
</protein>
<dbReference type="Pfam" id="PF00441">
    <property type="entry name" value="Acyl-CoA_dh_1"/>
    <property type="match status" value="1"/>
</dbReference>
<organism evidence="10 11">
    <name type="scientific">Laceyella sacchari</name>
    <name type="common">Thermoactinomyces thalpophilus</name>
    <dbReference type="NCBI Taxonomy" id="37482"/>
    <lineage>
        <taxon>Bacteria</taxon>
        <taxon>Bacillati</taxon>
        <taxon>Bacillota</taxon>
        <taxon>Bacilli</taxon>
        <taxon>Bacillales</taxon>
        <taxon>Thermoactinomycetaceae</taxon>
        <taxon>Laceyella</taxon>
    </lineage>
</organism>
<dbReference type="SUPFAM" id="SSF56645">
    <property type="entry name" value="Acyl-CoA dehydrogenase NM domain-like"/>
    <property type="match status" value="1"/>
</dbReference>
<feature type="domain" description="Acyl-CoA dehydrogenase-like C-terminal" evidence="9">
    <location>
        <begin position="462"/>
        <end position="565"/>
    </location>
</feature>
<sequence length="593" mass="65435">MTKVADKKVKGGAFLLEQADLQDVFTPEEFNEEQKMIAKTTEDFVKDKVWPVLHEIEEHKFEHTVRLLGEAGELGLLGADVPEKYDGLGLDKISSSLITEKISLGRAFGLSHGAHVGIGTLPIVFFGNEEQKKKYLPGLATGQKFAAYALTEPSSGSDALGAKTTAVLSPDGKHYILNGEKQWITNSGFADVFVVYAKVDGDKFTAFIVERDFPGVSVGPEEKKMGIKGSSTRTLILQDAQVPVENLLGEVGKGHKIAFNILNIGRYKLAVGTLGSAKRALEISAKYAKERKQFNIPIAKFGLIREKLATMATKIYALESLAYRVGGMFDAGLEGVEDAEGAAVAEAIGEYAIECSIAKVFGSEVLDYVVDEGVQIHGGYGFMNEYEIENMYRDARINRIFEGTNEINRLLIPATLMRKAMKGELPLLQAGMELQEELLSMMPYIPEEDAPALEAEEHLVENAKKVFLMVAGLAVQKYEAELNKEQEILRDIADIAIETFAMESALLRTKKAISKNGEDKEQAKIDLTRAFIYESFQRVESFARHTLAALEEGDVLRTQLSILKRLTRLEPLNEVALKRTIAARILDAEKYVV</sequence>
<dbReference type="PANTHER" id="PTHR43884">
    <property type="entry name" value="ACYL-COA DEHYDROGENASE"/>
    <property type="match status" value="1"/>
</dbReference>
<evidence type="ECO:0000256" key="3">
    <source>
        <dbReference type="ARBA" id="ARBA00022630"/>
    </source>
</evidence>
<gene>
    <name evidence="10" type="ORF">NYR52_14020</name>
</gene>
<dbReference type="InterPro" id="IPR013786">
    <property type="entry name" value="AcylCoA_DH/ox_N"/>
</dbReference>
<dbReference type="InterPro" id="IPR049426">
    <property type="entry name" value="Acyl-CoA-dh-like_C"/>
</dbReference>
<keyword evidence="11" id="KW-1185">Reference proteome</keyword>
<dbReference type="Gene3D" id="1.20.140.10">
    <property type="entry name" value="Butyryl-CoA Dehydrogenase, subunit A, domain 3"/>
    <property type="match status" value="2"/>
</dbReference>
<dbReference type="SUPFAM" id="SSF47203">
    <property type="entry name" value="Acyl-CoA dehydrogenase C-terminal domain-like"/>
    <property type="match status" value="1"/>
</dbReference>
<dbReference type="InterPro" id="IPR006091">
    <property type="entry name" value="Acyl-CoA_Oxase/DH_mid-dom"/>
</dbReference>
<feature type="domain" description="Acyl-CoA oxidase/dehydrogenase middle" evidence="7">
    <location>
        <begin position="147"/>
        <end position="239"/>
    </location>
</feature>
<dbReference type="Pfam" id="PF21263">
    <property type="entry name" value="Acyl-CoA-dh_C"/>
    <property type="match status" value="1"/>
</dbReference>
<dbReference type="PROSITE" id="PS00072">
    <property type="entry name" value="ACYL_COA_DH_1"/>
    <property type="match status" value="1"/>
</dbReference>
<evidence type="ECO:0000259" key="8">
    <source>
        <dbReference type="Pfam" id="PF02771"/>
    </source>
</evidence>